<dbReference type="GO" id="GO:0005581">
    <property type="term" value="C:collagen trimer"/>
    <property type="evidence" value="ECO:0007669"/>
    <property type="project" value="UniProtKB-KW"/>
</dbReference>
<feature type="domain" description="VWFA" evidence="10">
    <location>
        <begin position="34"/>
        <end position="208"/>
    </location>
</feature>
<dbReference type="Pfam" id="PF00092">
    <property type="entry name" value="VWA"/>
    <property type="match status" value="8"/>
</dbReference>
<feature type="chain" id="PRO_5029829785" description="VWFA domain-containing protein" evidence="9">
    <location>
        <begin position="23"/>
        <end position="1706"/>
    </location>
</feature>
<evidence type="ECO:0000256" key="6">
    <source>
        <dbReference type="ARBA" id="ARBA00022889"/>
    </source>
</evidence>
<feature type="domain" description="VWFA" evidence="10">
    <location>
        <begin position="1197"/>
        <end position="1374"/>
    </location>
</feature>
<name>A0A7J6B762_AMEME</name>
<protein>
    <recommendedName>
        <fullName evidence="10">VWFA domain-containing protein</fullName>
    </recommendedName>
</protein>
<evidence type="ECO:0000256" key="1">
    <source>
        <dbReference type="ARBA" id="ARBA00004498"/>
    </source>
</evidence>
<evidence type="ECO:0000256" key="2">
    <source>
        <dbReference type="ARBA" id="ARBA00022525"/>
    </source>
</evidence>
<dbReference type="Proteomes" id="UP000593565">
    <property type="component" value="Unassembled WGS sequence"/>
</dbReference>
<evidence type="ECO:0000313" key="11">
    <source>
        <dbReference type="EMBL" id="KAF4089911.1"/>
    </source>
</evidence>
<keyword evidence="8" id="KW-0325">Glycoprotein</keyword>
<feature type="domain" description="VWFA" evidence="10">
    <location>
        <begin position="1388"/>
        <end position="1566"/>
    </location>
</feature>
<feature type="domain" description="VWFA" evidence="10">
    <location>
        <begin position="617"/>
        <end position="795"/>
    </location>
</feature>
<evidence type="ECO:0000256" key="5">
    <source>
        <dbReference type="ARBA" id="ARBA00022737"/>
    </source>
</evidence>
<dbReference type="CDD" id="cd01472">
    <property type="entry name" value="vWA_collagen"/>
    <property type="match status" value="2"/>
</dbReference>
<keyword evidence="6" id="KW-0130">Cell adhesion</keyword>
<dbReference type="CDD" id="cd01450">
    <property type="entry name" value="vWFA_subfamily_ECM"/>
    <property type="match status" value="2"/>
</dbReference>
<dbReference type="InterPro" id="IPR036465">
    <property type="entry name" value="vWFA_dom_sf"/>
</dbReference>
<dbReference type="InterPro" id="IPR002035">
    <property type="entry name" value="VWF_A"/>
</dbReference>
<dbReference type="FunFam" id="3.40.50.410:FF:000004">
    <property type="entry name" value="collagen alpha-6(VI) chain"/>
    <property type="match status" value="4"/>
</dbReference>
<keyword evidence="5" id="KW-0677">Repeat</keyword>
<keyword evidence="2" id="KW-0964">Secreted</keyword>
<dbReference type="PANTHER" id="PTHR24020">
    <property type="entry name" value="COLLAGEN ALPHA"/>
    <property type="match status" value="1"/>
</dbReference>
<reference evidence="11 12" key="1">
    <citation type="submission" date="2020-02" db="EMBL/GenBank/DDBJ databases">
        <title>A chromosome-scale genome assembly of the black bullhead catfish (Ameiurus melas).</title>
        <authorList>
            <person name="Wen M."/>
            <person name="Zham M."/>
            <person name="Cabau C."/>
            <person name="Klopp C."/>
            <person name="Donnadieu C."/>
            <person name="Roques C."/>
            <person name="Bouchez O."/>
            <person name="Lampietro C."/>
            <person name="Jouanno E."/>
            <person name="Herpin A."/>
            <person name="Louis A."/>
            <person name="Berthelot C."/>
            <person name="Parey E."/>
            <person name="Roest-Crollius H."/>
            <person name="Braasch I."/>
            <person name="Postlethwait J."/>
            <person name="Robinson-Rechavi M."/>
            <person name="Echchiki A."/>
            <person name="Begum T."/>
            <person name="Montfort J."/>
            <person name="Schartl M."/>
            <person name="Bobe J."/>
            <person name="Guiguen Y."/>
        </authorList>
    </citation>
    <scope>NUCLEOTIDE SEQUENCE [LARGE SCALE GENOMIC DNA]</scope>
    <source>
        <strain evidence="11">M_S1</strain>
        <tissue evidence="11">Blood</tissue>
    </source>
</reference>
<evidence type="ECO:0000259" key="10">
    <source>
        <dbReference type="PROSITE" id="PS50234"/>
    </source>
</evidence>
<evidence type="ECO:0000256" key="9">
    <source>
        <dbReference type="SAM" id="SignalP"/>
    </source>
</evidence>
<proteinExistence type="predicted"/>
<sequence>MGSGHGLLYILVISTYFVIGHGQKIVCTQEAKADLVFLVDGSASIGLKNFQQIREFLMSVVKNFEIAPNKVRVGMVQFSDTPKTEFFLNTYEEKQEILDYIKNLPYKTGGTFTGEALKFLLKNHFVEAAGSRASQMVPQIAFVITDGSSQDEVEPHAQELRQKGVKVYAIGIKDADEKFLKKLASQPYNNHVYSVSDFNALQEISLNVGRELCTTVEEAQGERQECSEITAADIVFLVDSSDTVGETKFGEIRLFLRAFVEGLEIGKEKVRVGLAQFSDRPYLEFPLGENEAMKEDLLRKLLGITYRKGGPKRTGLALDFIRNTYFSQARQSASKIAIVITDGESSDAVQGPAQELRKQGVVVFVIETRPANNVQLQAIANSPQTEFLFSTDNYQNLQGLIENLRRRVCTAVDDQLRASSPKFSDVFFLVDSTASRQESQQIRTFLQRLVNQLAVDKDGNHVGLAQFSDSVEEEFLLSNNKTKSEILSSIRNLRLKPKGVRQIGNAIEFARKNFFNTSTGSRVAQGFRQVLLVTSVGKSNDGVIRPSRTIKKDGMRVISVGLGKAELDELDDISSPNQTYKMTTQNLPLMLQKVKSAIESQDVLSISQDCKSANIADVVFIVDESGNMGPENFQLVRNFLRNTISGLDVGIDNVRIAIVHYSDVPRADVYLNTFRDKSEILQYVQRLSYGRGKAYTGAALRFAKDNVFTKERGSRSDEHVQQIAVVITDGWSADDITDAAAELRRSGVTVFALGIKNVNVQELNEIASYPPKKFVLNVESFNKLNALSSMLTKSLCGDITSAFIPLFKDITLQKGCKFTAEADIYFLLDESGSISYEDFDEMKAFILEFLHTFDVGPDKVRIGVVKFASHATTVFRLDTYETKSDVEKAVKELIMYGGGTRIDLGLEEMIPLFKRASQTRKDEVRKILIMITDGKSEKVGTPVGIPAEELRMQNITIYAIGVKDADMAELEDVSGSPKRTFYVQNYDALKLIKTKILKEICSFEACEDISADIVFLIDGADSVDELDFKKTKELIGFAVEKLPIKENNVRLAVVQYSTSTTVEFLLNQFHDKDSLQKEIASIQQLRGNSYTGNALKDVLAVFQESSGGRANTLQFLILVTDSVSKDDVVQPSRDLRERNINIYAIGFGHASKSQLLDISGSYDRVYLDNNFASLQNLGSEVIFKICNTECKRPELMDVIFLVDGSGGADDANFQLMKTFLGAVVKKADVGEKRVRFGAIVYSDRPKPEFTLNQYISKDKVQKAISEMQAPGGRRNTAQALKSALSYFASAHGGRRSQHVPQVLCLITDGPVADSADLTKWPEDLEGSEVNMFAIGMAGAKEAELKRITGNDKRTYYVDNYEAFKMLSKPITRQLCNLTKPVCEKEMGDLVILIDGSESISEANWEVVKGSAIKIVKKLEIAPDRWRVSVAQFSDIVLNHFYLDKYRNIQEVENAIAEISQRKQGTNTWEALKEILDYFTPEHGSRIKEGVSQNLLLITDGKANDKEDPSTLANLGAKNIARYVIGIGQDKNHHELIKIAGSKERVFYETFESLSLNSTAGKVLEAICRREDIPDPQGCSIDIGIGFDTSHRTSSQTLVGPHTEPLVAAAIQRLSMIGELCCVAADKIETKFGFRIVSGSDGKVLDDFNFEKYDRNVVTKVLGLRPATPTAFNALLLNSFRQKFTRSQAGVKVVILFTDGFVILWNS</sequence>
<evidence type="ECO:0000256" key="8">
    <source>
        <dbReference type="ARBA" id="ARBA00023180"/>
    </source>
</evidence>
<dbReference type="SMART" id="SM00327">
    <property type="entry name" value="VWA"/>
    <property type="match status" value="8"/>
</dbReference>
<dbReference type="Gene3D" id="3.40.50.410">
    <property type="entry name" value="von Willebrand factor, type A domain"/>
    <property type="match status" value="8"/>
</dbReference>
<evidence type="ECO:0000256" key="7">
    <source>
        <dbReference type="ARBA" id="ARBA00023119"/>
    </source>
</evidence>
<dbReference type="FunFam" id="3.40.50.410:FF:000001">
    <property type="entry name" value="Collagen, type XII, alpha 1"/>
    <property type="match status" value="1"/>
</dbReference>
<dbReference type="InterPro" id="IPR050525">
    <property type="entry name" value="ECM_Assembly_Org"/>
</dbReference>
<organism evidence="11 12">
    <name type="scientific">Ameiurus melas</name>
    <name type="common">Black bullhead</name>
    <name type="synonym">Silurus melas</name>
    <dbReference type="NCBI Taxonomy" id="219545"/>
    <lineage>
        <taxon>Eukaryota</taxon>
        <taxon>Metazoa</taxon>
        <taxon>Chordata</taxon>
        <taxon>Craniata</taxon>
        <taxon>Vertebrata</taxon>
        <taxon>Euteleostomi</taxon>
        <taxon>Actinopterygii</taxon>
        <taxon>Neopterygii</taxon>
        <taxon>Teleostei</taxon>
        <taxon>Ostariophysi</taxon>
        <taxon>Siluriformes</taxon>
        <taxon>Ictaluridae</taxon>
        <taxon>Ameiurus</taxon>
    </lineage>
</organism>
<dbReference type="PANTHER" id="PTHR24020:SF86">
    <property type="entry name" value="COLLAGEN, TYPE VI, ALPHA 4"/>
    <property type="match status" value="1"/>
</dbReference>
<feature type="domain" description="VWFA" evidence="10">
    <location>
        <begin position="233"/>
        <end position="404"/>
    </location>
</feature>
<keyword evidence="4 9" id="KW-0732">Signal</keyword>
<feature type="signal peptide" evidence="9">
    <location>
        <begin position="1"/>
        <end position="22"/>
    </location>
</feature>
<dbReference type="PRINTS" id="PR00453">
    <property type="entry name" value="VWFADOMAIN"/>
</dbReference>
<comment type="subcellular location">
    <subcellularLocation>
        <location evidence="1">Secreted</location>
        <location evidence="1">Extracellular space</location>
        <location evidence="1">Extracellular matrix</location>
    </subcellularLocation>
</comment>
<evidence type="ECO:0000256" key="3">
    <source>
        <dbReference type="ARBA" id="ARBA00022530"/>
    </source>
</evidence>
<dbReference type="PROSITE" id="PS50234">
    <property type="entry name" value="VWFA"/>
    <property type="match status" value="8"/>
</dbReference>
<comment type="caution">
    <text evidence="11">The sequence shown here is derived from an EMBL/GenBank/DDBJ whole genome shotgun (WGS) entry which is preliminary data.</text>
</comment>
<dbReference type="EMBL" id="JAAGNN010000004">
    <property type="protein sequence ID" value="KAF4089911.1"/>
    <property type="molecule type" value="Genomic_DNA"/>
</dbReference>
<dbReference type="FunFam" id="3.40.50.410:FF:000003">
    <property type="entry name" value="Collagen type VI alpha 3 chain"/>
    <property type="match status" value="2"/>
</dbReference>
<gene>
    <name evidence="11" type="ORF">AMELA_G00043570</name>
</gene>
<feature type="domain" description="VWFA" evidence="10">
    <location>
        <begin position="425"/>
        <end position="598"/>
    </location>
</feature>
<dbReference type="SUPFAM" id="SSF53300">
    <property type="entry name" value="vWA-like"/>
    <property type="match status" value="9"/>
</dbReference>
<evidence type="ECO:0000256" key="4">
    <source>
        <dbReference type="ARBA" id="ARBA00022729"/>
    </source>
</evidence>
<keyword evidence="12" id="KW-1185">Reference proteome</keyword>
<dbReference type="GO" id="GO:0007155">
    <property type="term" value="P:cell adhesion"/>
    <property type="evidence" value="ECO:0007669"/>
    <property type="project" value="UniProtKB-KW"/>
</dbReference>
<keyword evidence="7" id="KW-0176">Collagen</keyword>
<keyword evidence="3" id="KW-0272">Extracellular matrix</keyword>
<feature type="domain" description="VWFA" evidence="10">
    <location>
        <begin position="1012"/>
        <end position="1181"/>
    </location>
</feature>
<accession>A0A7J6B762</accession>
<evidence type="ECO:0000313" key="12">
    <source>
        <dbReference type="Proteomes" id="UP000593565"/>
    </source>
</evidence>
<feature type="domain" description="VWFA" evidence="10">
    <location>
        <begin position="823"/>
        <end position="1000"/>
    </location>
</feature>